<dbReference type="Proteomes" id="UP000556084">
    <property type="component" value="Unassembled WGS sequence"/>
</dbReference>
<name>A0A7W7LP13_9ACTN</name>
<dbReference type="EMBL" id="JACHJH010000003">
    <property type="protein sequence ID" value="MBB4893577.1"/>
    <property type="molecule type" value="Genomic_DNA"/>
</dbReference>
<proteinExistence type="predicted"/>
<dbReference type="AlphaFoldDB" id="A0A7W7LP13"/>
<sequence>MARELITDHWFREGPVQPDGSDGYWICDYNGCGQHRGDHLQAEGHWRKPLHAFAPQARWRPTHCRTCGRERRHTTHTLWLWDQLEPAT</sequence>
<comment type="caution">
    <text evidence="1">The sequence shown here is derived from an EMBL/GenBank/DDBJ whole genome shotgun (WGS) entry which is preliminary data.</text>
</comment>
<keyword evidence="2" id="KW-1185">Reference proteome</keyword>
<protein>
    <submittedName>
        <fullName evidence="1">Uncharacterized protein</fullName>
    </submittedName>
</protein>
<organism evidence="1 2">
    <name type="scientific">Streptomyces olivoverticillatus</name>
    <dbReference type="NCBI Taxonomy" id="66427"/>
    <lineage>
        <taxon>Bacteria</taxon>
        <taxon>Bacillati</taxon>
        <taxon>Actinomycetota</taxon>
        <taxon>Actinomycetes</taxon>
        <taxon>Kitasatosporales</taxon>
        <taxon>Streptomycetaceae</taxon>
        <taxon>Streptomyces</taxon>
    </lineage>
</organism>
<evidence type="ECO:0000313" key="1">
    <source>
        <dbReference type="EMBL" id="MBB4893577.1"/>
    </source>
</evidence>
<gene>
    <name evidence="1" type="ORF">FHS39_002608</name>
</gene>
<evidence type="ECO:0000313" key="2">
    <source>
        <dbReference type="Proteomes" id="UP000556084"/>
    </source>
</evidence>
<accession>A0A7W7LP13</accession>
<reference evidence="1 2" key="1">
    <citation type="submission" date="2020-08" db="EMBL/GenBank/DDBJ databases">
        <title>Genomic Encyclopedia of Type Strains, Phase III (KMG-III): the genomes of soil and plant-associated and newly described type strains.</title>
        <authorList>
            <person name="Whitman W."/>
        </authorList>
    </citation>
    <scope>NUCLEOTIDE SEQUENCE [LARGE SCALE GENOMIC DNA]</scope>
    <source>
        <strain evidence="1 2">CECT 3266</strain>
    </source>
</reference>